<sequence>MLTVTKHYSQVKFEISSFNNYVIRDSVKSITYSFDSGSEHSNLFDKGKFDHKFGGISLIQNANGGFKFIKKGRIREDIPGLGNVRTNANILANEEFAKDNCIPVDLLLGSRAMKNYTLHFDNKRGILSSVDLLPANIDEYIKLELKHGFFDYDYYTFLEVNGHREKFLVDTGYSGQIALESAEGLPSASDSYSFFDLVAFRVSQTTLNRHDSAVVKHNDIIFKNNVVYSFSNNGMNIIGNAFFLNFEDVIFDLKNKCIYLRNEKERYDPFSDDIIFGADADNNIHIVYIKSSSKYYVDGFRIGDQVVLEDKGLERRLLDSPCETIDILRKWKLNNNGDFALSKVSSR</sequence>
<gene>
    <name evidence="1" type="ORF">HYN59_01665</name>
</gene>
<name>A0A2S1QU08_9FLAO</name>
<evidence type="ECO:0000313" key="1">
    <source>
        <dbReference type="EMBL" id="AWH83902.1"/>
    </source>
</evidence>
<evidence type="ECO:0008006" key="3">
    <source>
        <dbReference type="Google" id="ProtNLM"/>
    </source>
</evidence>
<proteinExistence type="predicted"/>
<dbReference type="EMBL" id="CP029186">
    <property type="protein sequence ID" value="AWH83902.1"/>
    <property type="molecule type" value="Genomic_DNA"/>
</dbReference>
<evidence type="ECO:0000313" key="2">
    <source>
        <dbReference type="Proteomes" id="UP000244929"/>
    </source>
</evidence>
<protein>
    <recommendedName>
        <fullName evidence="3">Peptidase A2 domain-containing protein</fullName>
    </recommendedName>
</protein>
<dbReference type="Proteomes" id="UP000244929">
    <property type="component" value="Chromosome"/>
</dbReference>
<dbReference type="KEGG" id="falb:HYN59_01665"/>
<reference evidence="1 2" key="1">
    <citation type="submission" date="2018-04" db="EMBL/GenBank/DDBJ databases">
        <title>Genome sequencing of Flavobacterium sp. HYN0059.</title>
        <authorList>
            <person name="Yi H."/>
            <person name="Baek C."/>
        </authorList>
    </citation>
    <scope>NUCLEOTIDE SEQUENCE [LARGE SCALE GENOMIC DNA]</scope>
    <source>
        <strain evidence="1 2">HYN0059</strain>
    </source>
</reference>
<organism evidence="1 2">
    <name type="scientific">Flavobacterium album</name>
    <dbReference type="NCBI Taxonomy" id="2175091"/>
    <lineage>
        <taxon>Bacteria</taxon>
        <taxon>Pseudomonadati</taxon>
        <taxon>Bacteroidota</taxon>
        <taxon>Flavobacteriia</taxon>
        <taxon>Flavobacteriales</taxon>
        <taxon>Flavobacteriaceae</taxon>
        <taxon>Flavobacterium</taxon>
    </lineage>
</organism>
<dbReference type="AlphaFoldDB" id="A0A2S1QU08"/>
<accession>A0A2S1QU08</accession>
<keyword evidence="2" id="KW-1185">Reference proteome</keyword>